<proteinExistence type="predicted"/>
<dbReference type="AlphaFoldDB" id="F2I9E9"/>
<sequence length="241" mass="28478">MSLLREYYSLFINGIWIVITLIGYFFWSWDIGQTILFLNVSFFSLFLNHYFSLCELTYKNTVIASIKGTLKHEDLSQPLVIIWQIFVFVFNLFLFTFALAISLIITGAIAGSFFYKALKVNDFSQFLEKWDGQWSNVILVSGIILVFEFLGFRRDLKKLNVHEMKDWNIFLPMIKNTKFKFNAYFWGSIVAIIIDSLVSDFKTFGYVCLLWMFICNFIWSYIDVRFKSVPLPIEAYHEEEE</sequence>
<name>F2I9E9_FLUTR</name>
<gene>
    <name evidence="2" type="ordered locus">Fluta_2120</name>
</gene>
<feature type="transmembrane region" description="Helical" evidence="1">
    <location>
        <begin position="7"/>
        <end position="27"/>
    </location>
</feature>
<keyword evidence="1" id="KW-0472">Membrane</keyword>
<dbReference type="STRING" id="755732.Fluta_2120"/>
<dbReference type="RefSeq" id="WP_013686876.1">
    <property type="nucleotide sequence ID" value="NC_015321.1"/>
</dbReference>
<dbReference type="KEGG" id="fte:Fluta_2120"/>
<dbReference type="HOGENOM" id="CLU_1150523_0_0_10"/>
<dbReference type="Proteomes" id="UP000007463">
    <property type="component" value="Chromosome"/>
</dbReference>
<evidence type="ECO:0000256" key="1">
    <source>
        <dbReference type="SAM" id="Phobius"/>
    </source>
</evidence>
<keyword evidence="3" id="KW-1185">Reference proteome</keyword>
<feature type="transmembrane region" description="Helical" evidence="1">
    <location>
        <begin position="181"/>
        <end position="198"/>
    </location>
</feature>
<evidence type="ECO:0000313" key="2">
    <source>
        <dbReference type="EMBL" id="AEA44106.1"/>
    </source>
</evidence>
<reference evidence="2 3" key="1">
    <citation type="journal article" date="2011" name="Stand. Genomic Sci.">
        <title>Complete genome sequence of the gliding freshwater bacterium Fluviicola taffensis type strain (RW262).</title>
        <authorList>
            <person name="Woyke T."/>
            <person name="Chertkov O."/>
            <person name="Lapidus A."/>
            <person name="Nolan M."/>
            <person name="Lucas S."/>
            <person name="Del Rio T.G."/>
            <person name="Tice H."/>
            <person name="Cheng J.F."/>
            <person name="Tapia R."/>
            <person name="Han C."/>
            <person name="Goodwin L."/>
            <person name="Pitluck S."/>
            <person name="Liolios K."/>
            <person name="Pagani I."/>
            <person name="Ivanova N."/>
            <person name="Huntemann M."/>
            <person name="Mavromatis K."/>
            <person name="Mikhailova N."/>
            <person name="Pati A."/>
            <person name="Chen A."/>
            <person name="Palaniappan K."/>
            <person name="Land M."/>
            <person name="Hauser L."/>
            <person name="Brambilla E.M."/>
            <person name="Rohde M."/>
            <person name="Mwirichia R."/>
            <person name="Sikorski J."/>
            <person name="Tindall B.J."/>
            <person name="Goker M."/>
            <person name="Bristow J."/>
            <person name="Eisen J.A."/>
            <person name="Markowitz V."/>
            <person name="Hugenholtz P."/>
            <person name="Klenk H.P."/>
            <person name="Kyrpides N.C."/>
        </authorList>
    </citation>
    <scope>NUCLEOTIDE SEQUENCE [LARGE SCALE GENOMIC DNA]</scope>
    <source>
        <strain evidence="3">DSM 16823 / RW262 / RW262</strain>
    </source>
</reference>
<keyword evidence="1" id="KW-0812">Transmembrane</keyword>
<reference evidence="3" key="2">
    <citation type="submission" date="2011-02" db="EMBL/GenBank/DDBJ databases">
        <title>The complete genome of Fluviicola taffensis DSM 16823.</title>
        <authorList>
            <consortium name="US DOE Joint Genome Institute (JGI-PGF)"/>
            <person name="Lucas S."/>
            <person name="Copeland A."/>
            <person name="Lapidus A."/>
            <person name="Bruce D."/>
            <person name="Goodwin L."/>
            <person name="Pitluck S."/>
            <person name="Kyrpides N."/>
            <person name="Mavromatis K."/>
            <person name="Ivanova N."/>
            <person name="Mikhailova N."/>
            <person name="Pagani I."/>
            <person name="Chertkov O."/>
            <person name="Detter J.C."/>
            <person name="Han C."/>
            <person name="Tapia R."/>
            <person name="Land M."/>
            <person name="Hauser L."/>
            <person name="Markowitz V."/>
            <person name="Cheng J.-F."/>
            <person name="Hugenholtz P."/>
            <person name="Woyke T."/>
            <person name="Wu D."/>
            <person name="Tindall B."/>
            <person name="Pomrenke H.G."/>
            <person name="Brambilla E."/>
            <person name="Klenk H.-P."/>
            <person name="Eisen J.A."/>
        </authorList>
    </citation>
    <scope>NUCLEOTIDE SEQUENCE [LARGE SCALE GENOMIC DNA]</scope>
    <source>
        <strain evidence="3">DSM 16823 / RW262 / RW262</strain>
    </source>
</reference>
<protein>
    <submittedName>
        <fullName evidence="2">Uncharacterized protein</fullName>
    </submittedName>
</protein>
<feature type="transmembrane region" description="Helical" evidence="1">
    <location>
        <begin position="33"/>
        <end position="51"/>
    </location>
</feature>
<evidence type="ECO:0000313" key="3">
    <source>
        <dbReference type="Proteomes" id="UP000007463"/>
    </source>
</evidence>
<keyword evidence="1" id="KW-1133">Transmembrane helix</keyword>
<feature type="transmembrane region" description="Helical" evidence="1">
    <location>
        <begin position="134"/>
        <end position="152"/>
    </location>
</feature>
<feature type="transmembrane region" description="Helical" evidence="1">
    <location>
        <begin position="204"/>
        <end position="222"/>
    </location>
</feature>
<accession>F2I9E9</accession>
<feature type="transmembrane region" description="Helical" evidence="1">
    <location>
        <begin position="81"/>
        <end position="114"/>
    </location>
</feature>
<dbReference type="EMBL" id="CP002542">
    <property type="protein sequence ID" value="AEA44106.1"/>
    <property type="molecule type" value="Genomic_DNA"/>
</dbReference>
<organism evidence="2 3">
    <name type="scientific">Fluviicola taffensis (strain DSM 16823 / NCIMB 13979 / RW262)</name>
    <dbReference type="NCBI Taxonomy" id="755732"/>
    <lineage>
        <taxon>Bacteria</taxon>
        <taxon>Pseudomonadati</taxon>
        <taxon>Bacteroidota</taxon>
        <taxon>Flavobacteriia</taxon>
        <taxon>Flavobacteriales</taxon>
        <taxon>Crocinitomicaceae</taxon>
        <taxon>Fluviicola</taxon>
    </lineage>
</organism>